<evidence type="ECO:0000313" key="12">
    <source>
        <dbReference type="EMBL" id="CAH3103363.1"/>
    </source>
</evidence>
<keyword evidence="5 9" id="KW-0297">G-protein coupled receptor</keyword>
<evidence type="ECO:0000313" key="13">
    <source>
        <dbReference type="Proteomes" id="UP001159428"/>
    </source>
</evidence>
<comment type="caution">
    <text evidence="12">The sequence shown here is derived from an EMBL/GenBank/DDBJ whole genome shotgun (WGS) entry which is preliminary data.</text>
</comment>
<evidence type="ECO:0000256" key="6">
    <source>
        <dbReference type="ARBA" id="ARBA00023136"/>
    </source>
</evidence>
<keyword evidence="8 9" id="KW-0807">Transducer</keyword>
<evidence type="ECO:0000256" key="7">
    <source>
        <dbReference type="ARBA" id="ARBA00023170"/>
    </source>
</evidence>
<sequence>MAISVTGEIILCVGYAVIFIANIVGNSFVCAVVVQNKKLYNFTSILIVNMAISDLTLGVSGMIHIVLEILFLMAGSSKKSLMCGRLNVVTLFSASVSIYTMCVLAFDRYLSIVKPVLRRTTLTKGKLKLILPAIWIVSLALFALSLYFNEHHELENEKYICWETLPLKGLPRSYRITIFVTMYLIPMCVIVYFLGKVFVHLWFHERKNPSTSLVLLKSRLHLTQILSSVILLFNICWLPWFILELGSGFGSSLVLRSGLALLAVAQSSLNPFLYSFQSQNFRQHLRKIAKRGKSNPEVIGMSVTKRTGKLFG</sequence>
<dbReference type="PROSITE" id="PS00237">
    <property type="entry name" value="G_PROTEIN_RECEP_F1_1"/>
    <property type="match status" value="1"/>
</dbReference>
<reference evidence="12 13" key="1">
    <citation type="submission" date="2022-05" db="EMBL/GenBank/DDBJ databases">
        <authorList>
            <consortium name="Genoscope - CEA"/>
            <person name="William W."/>
        </authorList>
    </citation>
    <scope>NUCLEOTIDE SEQUENCE [LARGE SCALE GENOMIC DNA]</scope>
</reference>
<gene>
    <name evidence="12" type="ORF">PMEA_00035091</name>
</gene>
<dbReference type="EMBL" id="CALNXJ010000009">
    <property type="protein sequence ID" value="CAH3103363.1"/>
    <property type="molecule type" value="Genomic_DNA"/>
</dbReference>
<feature type="domain" description="G-protein coupled receptors family 1 profile" evidence="11">
    <location>
        <begin position="25"/>
        <end position="274"/>
    </location>
</feature>
<dbReference type="PRINTS" id="PR00237">
    <property type="entry name" value="GPCRRHODOPSN"/>
</dbReference>
<evidence type="ECO:0000256" key="8">
    <source>
        <dbReference type="ARBA" id="ARBA00023224"/>
    </source>
</evidence>
<dbReference type="PANTHER" id="PTHR45695">
    <property type="entry name" value="LEUCOKININ RECEPTOR-RELATED"/>
    <property type="match status" value="1"/>
</dbReference>
<feature type="transmembrane region" description="Helical" evidence="10">
    <location>
        <begin position="254"/>
        <end position="276"/>
    </location>
</feature>
<keyword evidence="7 9" id="KW-0675">Receptor</keyword>
<dbReference type="GO" id="GO:0005886">
    <property type="term" value="C:plasma membrane"/>
    <property type="evidence" value="ECO:0007669"/>
    <property type="project" value="TreeGrafter"/>
</dbReference>
<keyword evidence="3 9" id="KW-0812">Transmembrane</keyword>
<dbReference type="PANTHER" id="PTHR45695:SF9">
    <property type="entry name" value="LEUCOKININ RECEPTOR"/>
    <property type="match status" value="1"/>
</dbReference>
<comment type="subcellular location">
    <subcellularLocation>
        <location evidence="1">Membrane</location>
        <topology evidence="1">Multi-pass membrane protein</topology>
    </subcellularLocation>
</comment>
<evidence type="ECO:0000256" key="10">
    <source>
        <dbReference type="SAM" id="Phobius"/>
    </source>
</evidence>
<feature type="transmembrane region" description="Helical" evidence="10">
    <location>
        <begin position="86"/>
        <end position="106"/>
    </location>
</feature>
<dbReference type="InterPro" id="IPR000611">
    <property type="entry name" value="NPY_rcpt"/>
</dbReference>
<evidence type="ECO:0000259" key="11">
    <source>
        <dbReference type="PROSITE" id="PS50262"/>
    </source>
</evidence>
<dbReference type="PROSITE" id="PS50262">
    <property type="entry name" value="G_PROTEIN_RECEP_F1_2"/>
    <property type="match status" value="1"/>
</dbReference>
<evidence type="ECO:0000256" key="9">
    <source>
        <dbReference type="RuleBase" id="RU000688"/>
    </source>
</evidence>
<dbReference type="Pfam" id="PF00001">
    <property type="entry name" value="7tm_1"/>
    <property type="match status" value="1"/>
</dbReference>
<evidence type="ECO:0000256" key="1">
    <source>
        <dbReference type="ARBA" id="ARBA00004141"/>
    </source>
</evidence>
<organism evidence="12 13">
    <name type="scientific">Pocillopora meandrina</name>
    <dbReference type="NCBI Taxonomy" id="46732"/>
    <lineage>
        <taxon>Eukaryota</taxon>
        <taxon>Metazoa</taxon>
        <taxon>Cnidaria</taxon>
        <taxon>Anthozoa</taxon>
        <taxon>Hexacorallia</taxon>
        <taxon>Scleractinia</taxon>
        <taxon>Astrocoeniina</taxon>
        <taxon>Pocilloporidae</taxon>
        <taxon>Pocillopora</taxon>
    </lineage>
</organism>
<dbReference type="Gene3D" id="1.20.1070.10">
    <property type="entry name" value="Rhodopsin 7-helix transmembrane proteins"/>
    <property type="match status" value="1"/>
</dbReference>
<dbReference type="SUPFAM" id="SSF81321">
    <property type="entry name" value="Family A G protein-coupled receptor-like"/>
    <property type="match status" value="1"/>
</dbReference>
<keyword evidence="4 10" id="KW-1133">Transmembrane helix</keyword>
<feature type="transmembrane region" description="Helical" evidence="10">
    <location>
        <begin position="220"/>
        <end position="242"/>
    </location>
</feature>
<keyword evidence="13" id="KW-1185">Reference proteome</keyword>
<feature type="transmembrane region" description="Helical" evidence="10">
    <location>
        <begin position="13"/>
        <end position="34"/>
    </location>
</feature>
<dbReference type="InterPro" id="IPR017452">
    <property type="entry name" value="GPCR_Rhodpsn_7TM"/>
</dbReference>
<evidence type="ECO:0000256" key="5">
    <source>
        <dbReference type="ARBA" id="ARBA00023040"/>
    </source>
</evidence>
<keyword evidence="6 10" id="KW-0472">Membrane</keyword>
<dbReference type="CDD" id="cd00637">
    <property type="entry name" value="7tm_classA_rhodopsin-like"/>
    <property type="match status" value="1"/>
</dbReference>
<feature type="transmembrane region" description="Helical" evidence="10">
    <location>
        <begin position="46"/>
        <end position="74"/>
    </location>
</feature>
<feature type="transmembrane region" description="Helical" evidence="10">
    <location>
        <begin position="176"/>
        <end position="199"/>
    </location>
</feature>
<feature type="transmembrane region" description="Helical" evidence="10">
    <location>
        <begin position="127"/>
        <end position="148"/>
    </location>
</feature>
<dbReference type="InterPro" id="IPR000276">
    <property type="entry name" value="GPCR_Rhodpsn"/>
</dbReference>
<dbReference type="Proteomes" id="UP001159428">
    <property type="component" value="Unassembled WGS sequence"/>
</dbReference>
<dbReference type="GO" id="GO:0004983">
    <property type="term" value="F:neuropeptide Y receptor activity"/>
    <property type="evidence" value="ECO:0007669"/>
    <property type="project" value="InterPro"/>
</dbReference>
<accession>A0AAU9W9W1</accession>
<comment type="similarity">
    <text evidence="2 9">Belongs to the G-protein coupled receptor 1 family.</text>
</comment>
<protein>
    <recommendedName>
        <fullName evidence="11">G-protein coupled receptors family 1 profile domain-containing protein</fullName>
    </recommendedName>
</protein>
<evidence type="ECO:0000256" key="2">
    <source>
        <dbReference type="ARBA" id="ARBA00010663"/>
    </source>
</evidence>
<evidence type="ECO:0000256" key="3">
    <source>
        <dbReference type="ARBA" id="ARBA00022692"/>
    </source>
</evidence>
<dbReference type="AlphaFoldDB" id="A0AAU9W9W1"/>
<dbReference type="PRINTS" id="PR01012">
    <property type="entry name" value="NRPEPTIDEYR"/>
</dbReference>
<proteinExistence type="inferred from homology"/>
<name>A0AAU9W9W1_9CNID</name>
<evidence type="ECO:0000256" key="4">
    <source>
        <dbReference type="ARBA" id="ARBA00022989"/>
    </source>
</evidence>